<dbReference type="Pfam" id="PF24883">
    <property type="entry name" value="NPHP3_N"/>
    <property type="match status" value="1"/>
</dbReference>
<reference evidence="4" key="1">
    <citation type="submission" date="2023-01" db="EMBL/GenBank/DDBJ databases">
        <title>The chitinases involved in constricting ring structure development in the nematode-trapping fungus Drechslerella dactyloides.</title>
        <authorList>
            <person name="Wang R."/>
            <person name="Zhang L."/>
            <person name="Tang P."/>
            <person name="Li S."/>
            <person name="Liang L."/>
        </authorList>
    </citation>
    <scope>NUCLEOTIDE SEQUENCE</scope>
    <source>
        <strain evidence="4">YMF1.00031</strain>
    </source>
</reference>
<accession>A0AAD6IYD7</accession>
<evidence type="ECO:0000313" key="4">
    <source>
        <dbReference type="EMBL" id="KAJ6260766.1"/>
    </source>
</evidence>
<dbReference type="PANTHER" id="PTHR10039">
    <property type="entry name" value="AMELOGENIN"/>
    <property type="match status" value="1"/>
</dbReference>
<dbReference type="InterPro" id="IPR007111">
    <property type="entry name" value="NACHT_NTPase"/>
</dbReference>
<dbReference type="PROSITE" id="PS50837">
    <property type="entry name" value="NACHT"/>
    <property type="match status" value="1"/>
</dbReference>
<evidence type="ECO:0000313" key="5">
    <source>
        <dbReference type="Proteomes" id="UP001221413"/>
    </source>
</evidence>
<dbReference type="InterPro" id="IPR027417">
    <property type="entry name" value="P-loop_NTPase"/>
</dbReference>
<dbReference type="SUPFAM" id="SSF48403">
    <property type="entry name" value="Ankyrin repeat"/>
    <property type="match status" value="1"/>
</dbReference>
<dbReference type="SUPFAM" id="SSF52540">
    <property type="entry name" value="P-loop containing nucleoside triphosphate hydrolases"/>
    <property type="match status" value="1"/>
</dbReference>
<evidence type="ECO:0000256" key="1">
    <source>
        <dbReference type="ARBA" id="ARBA00022737"/>
    </source>
</evidence>
<proteinExistence type="predicted"/>
<feature type="coiled-coil region" evidence="2">
    <location>
        <begin position="112"/>
        <end position="147"/>
    </location>
</feature>
<protein>
    <submittedName>
        <fullName evidence="4">Vegetative incompatibility protein</fullName>
    </submittedName>
</protein>
<keyword evidence="5" id="KW-1185">Reference proteome</keyword>
<dbReference type="Gene3D" id="3.40.50.300">
    <property type="entry name" value="P-loop containing nucleotide triphosphate hydrolases"/>
    <property type="match status" value="1"/>
</dbReference>
<dbReference type="InterPro" id="IPR002110">
    <property type="entry name" value="Ankyrin_rpt"/>
</dbReference>
<dbReference type="InterPro" id="IPR056884">
    <property type="entry name" value="NPHP3-like_N"/>
</dbReference>
<name>A0AAD6IYD7_DREDA</name>
<sequence>MSRPTSFRDPWAVAKDRFMEGLSDKQKEEFRNVTVEEVLYAASAAQKRAQATSKAWYMAAKLMPIVDAIGQYGEALDIVSNTQSGILCPIWGSIRAVLTESVEKEAVLSHMIESSEERKAQADERKLQQAQRELVLRKNLEEEARRKGERWNLIMSRLCPYNYEKKMRQSQSARHKGTCEWVGRCTEYVTWRDATRSTVLWVHGKAGSGKTIISGWVQEDQMRNLQQLKRAILLSYPCDFKEADSLLPTTILQAFIKQMASNLGKADIPDVLLDALAEAVGSWMLEFEEWIELFFKFARNFERIWIILDGIDECDNHNRTEIFRWIAQAASFSDSVIAIYISSRKDIEIKEELGRYPNIPLTTRQPVDDLNNYIAGEVDSLKANGALKFSNQKLYSKVIDQLITKADGMFLWVSLQLRDLCDCATDAEVEETLDELPIGLYETYERALLRTLVEHGTQKRRVWPTSRKVYDWLYHALRPLTLDELMEAIAVDIEDQNLDFTKVATGNERWKIIKRCGNLLEYNEADQTVTFFHYTLKQYITELSNHDQGQDAPWDHKLIATARCICSSNQCIADVCLTYLLFSDFETALVPFKQSGLNSNMEHILQCTSNLAAPTSYGNTISRGVQSILRGFRLMNGLFEGERPDYKIDFAKYIYHPKLPPESILVRYKLLNYVQSFWLQHCRDFDRSVLPSYVQRYQKFARLCFEREFLFDVRPWGKRYSRGQHPYTDAFIWGVENDHHALLWVICGKTTLEDRIWYNNLRLPDGSTPAIIAASHSTPTTLRFLLSTDWTSDSAPISISALNSVQDFFHKRNLLHVAVIHGSLQVAEFLLSSMKASSWMNKDTFENTPLDYAIDRDDYSIIRLFIQKGLGNMETPFIAFSSPGWSLDGTSSWKIEKLFLLVCSHPLPEYDIYQAFKRLLWQWIQNVSPNDNEYLLQGIKSALGKRSLDLLLDLYERSYITKTPQLGPQMQNLLHQVFQLAVTLEDSPAISILLHKHHSIFISPQEQFLKMCEKSPVNYRELSFFTQFLPFPAAIPRLLALLYGVPTSSEILLMTPQEGNFKDTRLDWLTGAFTDFKYSTFKTALDQELLNNGRLSAAAIRFFWQNVIVALHICNFRRDISSMRDLVDMADAMLSYSLWDLRILDRRDENSWILLEILQMVDHIWYKQTQIRDLPGQTIAPSAIRQLSILIFLLQRLVSSLPPKKKEHLFLAVKEPISVLGCLPRYTIPANSMVQLLLTCPIKHIQKRKLYENAEIGANTIEDHPLFEIIHLSDKTLTQTVTNAELPDDYINTLNISARSFGYLSLWAPGYLEALLMESVKKGVYSTQGYQYVKFEDIQYGLSLACNLFSNMGSPPRLSNNQFASIYYSIKVLLAAGADPTLARSLPSLSSNVISPYYEVKLVLQLASNRKVQAQKILNLFENIAEIQSDTGRDLDFWRSSADSNPIWSRRMAVMESLEQGADH</sequence>
<feature type="domain" description="NACHT" evidence="3">
    <location>
        <begin position="198"/>
        <end position="346"/>
    </location>
</feature>
<dbReference type="SMART" id="SM00248">
    <property type="entry name" value="ANK"/>
    <property type="match status" value="3"/>
</dbReference>
<dbReference type="InterPro" id="IPR054471">
    <property type="entry name" value="GPIID_WHD"/>
</dbReference>
<keyword evidence="2" id="KW-0175">Coiled coil</keyword>
<gene>
    <name evidence="4" type="ORF">Dda_4995</name>
</gene>
<dbReference type="EMBL" id="JAQGDS010000005">
    <property type="protein sequence ID" value="KAJ6260766.1"/>
    <property type="molecule type" value="Genomic_DNA"/>
</dbReference>
<evidence type="ECO:0000259" key="3">
    <source>
        <dbReference type="PROSITE" id="PS50837"/>
    </source>
</evidence>
<keyword evidence="1" id="KW-0677">Repeat</keyword>
<dbReference type="Pfam" id="PF22939">
    <property type="entry name" value="WHD_GPIID"/>
    <property type="match status" value="1"/>
</dbReference>
<dbReference type="InterPro" id="IPR036770">
    <property type="entry name" value="Ankyrin_rpt-contain_sf"/>
</dbReference>
<comment type="caution">
    <text evidence="4">The sequence shown here is derived from an EMBL/GenBank/DDBJ whole genome shotgun (WGS) entry which is preliminary data.</text>
</comment>
<organism evidence="4 5">
    <name type="scientific">Drechslerella dactyloides</name>
    <name type="common">Nematode-trapping fungus</name>
    <name type="synonym">Arthrobotrys dactyloides</name>
    <dbReference type="NCBI Taxonomy" id="74499"/>
    <lineage>
        <taxon>Eukaryota</taxon>
        <taxon>Fungi</taxon>
        <taxon>Dikarya</taxon>
        <taxon>Ascomycota</taxon>
        <taxon>Pezizomycotina</taxon>
        <taxon>Orbiliomycetes</taxon>
        <taxon>Orbiliales</taxon>
        <taxon>Orbiliaceae</taxon>
        <taxon>Drechslerella</taxon>
    </lineage>
</organism>
<evidence type="ECO:0000256" key="2">
    <source>
        <dbReference type="SAM" id="Coils"/>
    </source>
</evidence>
<dbReference type="Proteomes" id="UP001221413">
    <property type="component" value="Unassembled WGS sequence"/>
</dbReference>
<dbReference type="Gene3D" id="1.25.40.20">
    <property type="entry name" value="Ankyrin repeat-containing domain"/>
    <property type="match status" value="1"/>
</dbReference>